<dbReference type="Proteomes" id="UP001497516">
    <property type="component" value="Chromosome 1"/>
</dbReference>
<sequence>MLGLLVNEGLLMYRDFMPDDEELEVEFVCWDVLLDVVACVPRGGVDSNEGKGSRKSKDSSSNASRFVE</sequence>
<dbReference type="AlphaFoldDB" id="A0AAV2CKF2"/>
<evidence type="ECO:0000313" key="3">
    <source>
        <dbReference type="Proteomes" id="UP001497516"/>
    </source>
</evidence>
<feature type="compositionally biased region" description="Basic and acidic residues" evidence="1">
    <location>
        <begin position="48"/>
        <end position="58"/>
    </location>
</feature>
<feature type="region of interest" description="Disordered" evidence="1">
    <location>
        <begin position="43"/>
        <end position="68"/>
    </location>
</feature>
<evidence type="ECO:0000256" key="1">
    <source>
        <dbReference type="SAM" id="MobiDB-lite"/>
    </source>
</evidence>
<evidence type="ECO:0000313" key="2">
    <source>
        <dbReference type="EMBL" id="CAL1356734.1"/>
    </source>
</evidence>
<organism evidence="2 3">
    <name type="scientific">Linum trigynum</name>
    <dbReference type="NCBI Taxonomy" id="586398"/>
    <lineage>
        <taxon>Eukaryota</taxon>
        <taxon>Viridiplantae</taxon>
        <taxon>Streptophyta</taxon>
        <taxon>Embryophyta</taxon>
        <taxon>Tracheophyta</taxon>
        <taxon>Spermatophyta</taxon>
        <taxon>Magnoliopsida</taxon>
        <taxon>eudicotyledons</taxon>
        <taxon>Gunneridae</taxon>
        <taxon>Pentapetalae</taxon>
        <taxon>rosids</taxon>
        <taxon>fabids</taxon>
        <taxon>Malpighiales</taxon>
        <taxon>Linaceae</taxon>
        <taxon>Linum</taxon>
    </lineage>
</organism>
<name>A0AAV2CKF2_9ROSI</name>
<accession>A0AAV2CKF2</accession>
<gene>
    <name evidence="2" type="ORF">LTRI10_LOCUS4413</name>
</gene>
<dbReference type="EMBL" id="OZ034813">
    <property type="protein sequence ID" value="CAL1356734.1"/>
    <property type="molecule type" value="Genomic_DNA"/>
</dbReference>
<feature type="compositionally biased region" description="Low complexity" evidence="1">
    <location>
        <begin position="59"/>
        <end position="68"/>
    </location>
</feature>
<keyword evidence="3" id="KW-1185">Reference proteome</keyword>
<protein>
    <submittedName>
        <fullName evidence="2">Uncharacterized protein</fullName>
    </submittedName>
</protein>
<reference evidence="2 3" key="1">
    <citation type="submission" date="2024-04" db="EMBL/GenBank/DDBJ databases">
        <authorList>
            <person name="Fracassetti M."/>
        </authorList>
    </citation>
    <scope>NUCLEOTIDE SEQUENCE [LARGE SCALE GENOMIC DNA]</scope>
</reference>
<proteinExistence type="predicted"/>